<feature type="compositionally biased region" description="Polar residues" evidence="1">
    <location>
        <begin position="127"/>
        <end position="137"/>
    </location>
</feature>
<name>A0A0R3PMC8_ANGCS</name>
<feature type="compositionally biased region" description="Polar residues" evidence="1">
    <location>
        <begin position="253"/>
        <end position="262"/>
    </location>
</feature>
<feature type="compositionally biased region" description="Basic and acidic residues" evidence="1">
    <location>
        <begin position="146"/>
        <end position="155"/>
    </location>
</feature>
<evidence type="ECO:0000313" key="3">
    <source>
        <dbReference type="Proteomes" id="UP000267027"/>
    </source>
</evidence>
<dbReference type="Proteomes" id="UP000267027">
    <property type="component" value="Unassembled WGS sequence"/>
</dbReference>
<feature type="compositionally biased region" description="Polar residues" evidence="1">
    <location>
        <begin position="53"/>
        <end position="62"/>
    </location>
</feature>
<reference evidence="2 3" key="2">
    <citation type="submission" date="2018-11" db="EMBL/GenBank/DDBJ databases">
        <authorList>
            <consortium name="Pathogen Informatics"/>
        </authorList>
    </citation>
    <scope>NUCLEOTIDE SEQUENCE [LARGE SCALE GENOMIC DNA]</scope>
    <source>
        <strain evidence="2 3">Costa Rica</strain>
    </source>
</reference>
<accession>A0A0R3PMC8</accession>
<evidence type="ECO:0000313" key="4">
    <source>
        <dbReference type="WBParaSite" id="ACOC_0000603101-mRNA-1"/>
    </source>
</evidence>
<organism evidence="4">
    <name type="scientific">Angiostrongylus costaricensis</name>
    <name type="common">Nematode worm</name>
    <dbReference type="NCBI Taxonomy" id="334426"/>
    <lineage>
        <taxon>Eukaryota</taxon>
        <taxon>Metazoa</taxon>
        <taxon>Ecdysozoa</taxon>
        <taxon>Nematoda</taxon>
        <taxon>Chromadorea</taxon>
        <taxon>Rhabditida</taxon>
        <taxon>Rhabditina</taxon>
        <taxon>Rhabditomorpha</taxon>
        <taxon>Strongyloidea</taxon>
        <taxon>Metastrongylidae</taxon>
        <taxon>Angiostrongylus</taxon>
    </lineage>
</organism>
<feature type="compositionally biased region" description="Basic and acidic residues" evidence="1">
    <location>
        <begin position="168"/>
        <end position="178"/>
    </location>
</feature>
<feature type="compositionally biased region" description="Basic and acidic residues" evidence="1">
    <location>
        <begin position="94"/>
        <end position="113"/>
    </location>
</feature>
<keyword evidence="3" id="KW-1185">Reference proteome</keyword>
<dbReference type="WBParaSite" id="ACOC_0000603101-mRNA-1">
    <property type="protein sequence ID" value="ACOC_0000603101-mRNA-1"/>
    <property type="gene ID" value="ACOC_0000603101"/>
</dbReference>
<proteinExistence type="predicted"/>
<feature type="compositionally biased region" description="Basic and acidic residues" evidence="1">
    <location>
        <begin position="18"/>
        <end position="28"/>
    </location>
</feature>
<dbReference type="AlphaFoldDB" id="A0A0R3PMC8"/>
<protein>
    <submittedName>
        <fullName evidence="4">Microtubule-associated protein</fullName>
    </submittedName>
</protein>
<feature type="compositionally biased region" description="Basic and acidic residues" evidence="1">
    <location>
        <begin position="213"/>
        <end position="228"/>
    </location>
</feature>
<dbReference type="EMBL" id="UYYA01003914">
    <property type="protein sequence ID" value="VDM57617.1"/>
    <property type="molecule type" value="Genomic_DNA"/>
</dbReference>
<evidence type="ECO:0000313" key="2">
    <source>
        <dbReference type="EMBL" id="VDM57617.1"/>
    </source>
</evidence>
<evidence type="ECO:0000256" key="1">
    <source>
        <dbReference type="SAM" id="MobiDB-lite"/>
    </source>
</evidence>
<sequence>MGTASSTPEPLPQTDGPKAQDENKEKPASEPPLGEGQKEPDAKAGKPAGEPITNEQRISSSIVPAEEAMRTQEMVDESETTKQAENKQGSGLSRMEEMKKAPETPQEVAKKPITDNIQLPLPPDRQPVTQSPQSASVKTALIDQVEPSRERKETTNIKSSVIEGKNLLPEEKTQEVSKELQPPPPSQGLQSTSAPSLGPELKKPATEKVVIPSERKDKSVLKPPDKQPAKKVPPSQATGLAEKTAPKARSAEKVSTSRSQIQKLKPPVKGKPRSKESTQSKSLSQVLPVKKSPSTKATGPAPKKEKSASKELTVPKKTSTKRGVADSKTKDKNSVIIFFKKLVVETAKCETDLLMNAF</sequence>
<gene>
    <name evidence="2" type="ORF">ACOC_LOCUS6032</name>
</gene>
<reference evidence="4" key="1">
    <citation type="submission" date="2017-02" db="UniProtKB">
        <authorList>
            <consortium name="WormBaseParasite"/>
        </authorList>
    </citation>
    <scope>IDENTIFICATION</scope>
</reference>
<feature type="region of interest" description="Disordered" evidence="1">
    <location>
        <begin position="1"/>
        <end position="328"/>
    </location>
</feature>